<accession>A0A9J6GN84</accession>
<dbReference type="Proteomes" id="UP000821853">
    <property type="component" value="Chromosome 5"/>
</dbReference>
<proteinExistence type="predicted"/>
<feature type="compositionally biased region" description="Basic and acidic residues" evidence="1">
    <location>
        <begin position="211"/>
        <end position="221"/>
    </location>
</feature>
<dbReference type="AlphaFoldDB" id="A0A9J6GN84"/>
<dbReference type="OrthoDB" id="427960at2759"/>
<reference evidence="2 3" key="1">
    <citation type="journal article" date="2020" name="Cell">
        <title>Large-Scale Comparative Analyses of Tick Genomes Elucidate Their Genetic Diversity and Vector Capacities.</title>
        <authorList>
            <consortium name="Tick Genome and Microbiome Consortium (TIGMIC)"/>
            <person name="Jia N."/>
            <person name="Wang J."/>
            <person name="Shi W."/>
            <person name="Du L."/>
            <person name="Sun Y."/>
            <person name="Zhan W."/>
            <person name="Jiang J.F."/>
            <person name="Wang Q."/>
            <person name="Zhang B."/>
            <person name="Ji P."/>
            <person name="Bell-Sakyi L."/>
            <person name="Cui X.M."/>
            <person name="Yuan T.T."/>
            <person name="Jiang B.G."/>
            <person name="Yang W.F."/>
            <person name="Lam T.T."/>
            <person name="Chang Q.C."/>
            <person name="Ding S.J."/>
            <person name="Wang X.J."/>
            <person name="Zhu J.G."/>
            <person name="Ruan X.D."/>
            <person name="Zhao L."/>
            <person name="Wei J.T."/>
            <person name="Ye R.Z."/>
            <person name="Que T.C."/>
            <person name="Du C.H."/>
            <person name="Zhou Y.H."/>
            <person name="Cheng J.X."/>
            <person name="Dai P.F."/>
            <person name="Guo W.B."/>
            <person name="Han X.H."/>
            <person name="Huang E.J."/>
            <person name="Li L.F."/>
            <person name="Wei W."/>
            <person name="Gao Y.C."/>
            <person name="Liu J.Z."/>
            <person name="Shao H.Z."/>
            <person name="Wang X."/>
            <person name="Wang C.C."/>
            <person name="Yang T.C."/>
            <person name="Huo Q.B."/>
            <person name="Li W."/>
            <person name="Chen H.Y."/>
            <person name="Chen S.E."/>
            <person name="Zhou L.G."/>
            <person name="Ni X.B."/>
            <person name="Tian J.H."/>
            <person name="Sheng Y."/>
            <person name="Liu T."/>
            <person name="Pan Y.S."/>
            <person name="Xia L.Y."/>
            <person name="Li J."/>
            <person name="Zhao F."/>
            <person name="Cao W.C."/>
        </authorList>
    </citation>
    <scope>NUCLEOTIDE SEQUENCE [LARGE SCALE GENOMIC DNA]</scope>
    <source>
        <strain evidence="2">HaeL-2018</strain>
    </source>
</reference>
<dbReference type="EMBL" id="JABSTR010000007">
    <property type="protein sequence ID" value="KAH9375596.1"/>
    <property type="molecule type" value="Genomic_DNA"/>
</dbReference>
<gene>
    <name evidence="2" type="ORF">HPB48_021591</name>
</gene>
<name>A0A9J6GN84_HAELO</name>
<keyword evidence="3" id="KW-1185">Reference proteome</keyword>
<sequence>MPREHYRIMVRPRGGLTVKNVSHTKVAQALFLGPKPKNPRALEVKCMKNTTKAAVLFDDLNVPNYVMCGRSIRRCTLCRRQTDICPTPEKTICTGCGIASPPEDHVCTQECALCGALIPRRTSSVSSGFNCRTLFAEEEGSASEPSHLCRKTENATRAGHLRGYAPRRHVLAPKADAPVPRNVRDTEEVRAPRGHQPCASRSHPRLGRPRGSTESRDLHQR</sequence>
<evidence type="ECO:0000256" key="1">
    <source>
        <dbReference type="SAM" id="MobiDB-lite"/>
    </source>
</evidence>
<protein>
    <submittedName>
        <fullName evidence="2">Uncharacterized protein</fullName>
    </submittedName>
</protein>
<comment type="caution">
    <text evidence="2">The sequence shown here is derived from an EMBL/GenBank/DDBJ whole genome shotgun (WGS) entry which is preliminary data.</text>
</comment>
<feature type="region of interest" description="Disordered" evidence="1">
    <location>
        <begin position="167"/>
        <end position="221"/>
    </location>
</feature>
<evidence type="ECO:0000313" key="2">
    <source>
        <dbReference type="EMBL" id="KAH9375596.1"/>
    </source>
</evidence>
<evidence type="ECO:0000313" key="3">
    <source>
        <dbReference type="Proteomes" id="UP000821853"/>
    </source>
</evidence>
<dbReference type="VEuPathDB" id="VectorBase:HLOH_056487"/>
<feature type="compositionally biased region" description="Basic and acidic residues" evidence="1">
    <location>
        <begin position="182"/>
        <end position="191"/>
    </location>
</feature>
<organism evidence="2 3">
    <name type="scientific">Haemaphysalis longicornis</name>
    <name type="common">Bush tick</name>
    <dbReference type="NCBI Taxonomy" id="44386"/>
    <lineage>
        <taxon>Eukaryota</taxon>
        <taxon>Metazoa</taxon>
        <taxon>Ecdysozoa</taxon>
        <taxon>Arthropoda</taxon>
        <taxon>Chelicerata</taxon>
        <taxon>Arachnida</taxon>
        <taxon>Acari</taxon>
        <taxon>Parasitiformes</taxon>
        <taxon>Ixodida</taxon>
        <taxon>Ixodoidea</taxon>
        <taxon>Ixodidae</taxon>
        <taxon>Haemaphysalinae</taxon>
        <taxon>Haemaphysalis</taxon>
    </lineage>
</organism>